<evidence type="ECO:0000256" key="7">
    <source>
        <dbReference type="ARBA" id="ARBA00023136"/>
    </source>
</evidence>
<evidence type="ECO:0000313" key="11">
    <source>
        <dbReference type="Proteomes" id="UP001208131"/>
    </source>
</evidence>
<gene>
    <name evidence="10" type="ORF">OCV57_02725</name>
</gene>
<comment type="function">
    <text evidence="8">Probably a riboflavin-binding protein that interacts with the energy-coupling factor (ECF) ABC-transporter complex.</text>
</comment>
<dbReference type="Pfam" id="PF12822">
    <property type="entry name" value="ECF_trnsprt"/>
    <property type="match status" value="1"/>
</dbReference>
<evidence type="ECO:0000256" key="4">
    <source>
        <dbReference type="ARBA" id="ARBA00022475"/>
    </source>
</evidence>
<dbReference type="AlphaFoldDB" id="A0AAE3IEL2"/>
<dbReference type="PANTHER" id="PTHR38438:SF1">
    <property type="entry name" value="RIBOFLAVIN TRANSPORTER RIBU"/>
    <property type="match status" value="1"/>
</dbReference>
<evidence type="ECO:0000256" key="5">
    <source>
        <dbReference type="ARBA" id="ARBA00022692"/>
    </source>
</evidence>
<comment type="similarity">
    <text evidence="2 8">Belongs to the prokaryotic riboflavin transporter (P-RFT) (TC 2.A.87) family.</text>
</comment>
<accession>A0AAE3IEL2</accession>
<keyword evidence="11" id="KW-1185">Reference proteome</keyword>
<keyword evidence="7 8" id="KW-0472">Membrane</keyword>
<name>A0AAE3IEL2_9FIRM</name>
<feature type="transmembrane region" description="Helical" evidence="9">
    <location>
        <begin position="52"/>
        <end position="76"/>
    </location>
</feature>
<dbReference type="GO" id="GO:0005886">
    <property type="term" value="C:plasma membrane"/>
    <property type="evidence" value="ECO:0007669"/>
    <property type="project" value="UniProtKB-SubCell"/>
</dbReference>
<keyword evidence="3 8" id="KW-0813">Transport</keyword>
<dbReference type="GO" id="GO:0032217">
    <property type="term" value="F:riboflavin transmembrane transporter activity"/>
    <property type="evidence" value="ECO:0007669"/>
    <property type="project" value="UniProtKB-UniRule"/>
</dbReference>
<dbReference type="RefSeq" id="WP_022286891.1">
    <property type="nucleotide sequence ID" value="NZ_JAOQJZ010000002.1"/>
</dbReference>
<evidence type="ECO:0000256" key="1">
    <source>
        <dbReference type="ARBA" id="ARBA00004651"/>
    </source>
</evidence>
<feature type="transmembrane region" description="Helical" evidence="9">
    <location>
        <begin position="118"/>
        <end position="140"/>
    </location>
</feature>
<organism evidence="10 11">
    <name type="scientific">Hominimerdicola aceti</name>
    <dbReference type="NCBI Taxonomy" id="2981726"/>
    <lineage>
        <taxon>Bacteria</taxon>
        <taxon>Bacillati</taxon>
        <taxon>Bacillota</taxon>
        <taxon>Clostridia</taxon>
        <taxon>Eubacteriales</taxon>
        <taxon>Oscillospiraceae</taxon>
        <taxon>Hominimerdicola</taxon>
    </lineage>
</organism>
<feature type="transmembrane region" description="Helical" evidence="9">
    <location>
        <begin position="88"/>
        <end position="109"/>
    </location>
</feature>
<protein>
    <recommendedName>
        <fullName evidence="8">Riboflavin transporter</fullName>
    </recommendedName>
</protein>
<evidence type="ECO:0000256" key="9">
    <source>
        <dbReference type="SAM" id="Phobius"/>
    </source>
</evidence>
<evidence type="ECO:0000256" key="2">
    <source>
        <dbReference type="ARBA" id="ARBA00005540"/>
    </source>
</evidence>
<comment type="subcellular location">
    <subcellularLocation>
        <location evidence="1">Cell membrane</location>
        <topology evidence="1">Multi-pass membrane protein</topology>
    </subcellularLocation>
</comment>
<dbReference type="EMBL" id="JAOQJZ010000002">
    <property type="protein sequence ID" value="MCU6704843.1"/>
    <property type="molecule type" value="Genomic_DNA"/>
</dbReference>
<dbReference type="PIRSF" id="PIRSF037778">
    <property type="entry name" value="UCP037778_transp_RibU"/>
    <property type="match status" value="1"/>
</dbReference>
<dbReference type="InterPro" id="IPR024529">
    <property type="entry name" value="ECF_trnsprt_substrate-spec"/>
</dbReference>
<dbReference type="PANTHER" id="PTHR38438">
    <property type="entry name" value="RIBOFLAVIN TRANSPORTER RIBU"/>
    <property type="match status" value="1"/>
</dbReference>
<dbReference type="InterPro" id="IPR025720">
    <property type="entry name" value="RibU"/>
</dbReference>
<evidence type="ECO:0000256" key="8">
    <source>
        <dbReference type="PIRNR" id="PIRNR037778"/>
    </source>
</evidence>
<proteinExistence type="inferred from homology"/>
<dbReference type="Proteomes" id="UP001208131">
    <property type="component" value="Unassembled WGS sequence"/>
</dbReference>
<evidence type="ECO:0000256" key="3">
    <source>
        <dbReference type="ARBA" id="ARBA00022448"/>
    </source>
</evidence>
<keyword evidence="5 9" id="KW-0812">Transmembrane</keyword>
<comment type="caution">
    <text evidence="10">The sequence shown here is derived from an EMBL/GenBank/DDBJ whole genome shotgun (WGS) entry which is preliminary data.</text>
</comment>
<sequence length="207" mass="22596">MTSDNTMPRNKTFTTRKMVTVAMLSAIATVIYYLDFPVPLMPGFIKLDLSNVISLLAGFSMGPIAGVIVCLIKNVIQLIIKGLGTTMGIGNIFDFVTSAAFVLTASVIYHKKKTRKNAIISCIIGTLVFTVISLPLNYFIVYPIYFKAFGGEAAILGMYQQIMGSVKNIFSALCIFNLPFTFVKGIICALVTILIYKPLSPILKGKD</sequence>
<evidence type="ECO:0000256" key="6">
    <source>
        <dbReference type="ARBA" id="ARBA00022989"/>
    </source>
</evidence>
<keyword evidence="6 9" id="KW-1133">Transmembrane helix</keyword>
<reference evidence="10 11" key="1">
    <citation type="journal article" date="2021" name="ISME Commun">
        <title>Automated analysis of genomic sequences facilitates high-throughput and comprehensive description of bacteria.</title>
        <authorList>
            <person name="Hitch T.C.A."/>
        </authorList>
    </citation>
    <scope>NUCLEOTIDE SEQUENCE [LARGE SCALE GENOMIC DNA]</scope>
    <source>
        <strain evidence="10 11">Sanger_31</strain>
    </source>
</reference>
<dbReference type="Gene3D" id="1.10.1760.20">
    <property type="match status" value="1"/>
</dbReference>
<keyword evidence="4 8" id="KW-1003">Cell membrane</keyword>
<evidence type="ECO:0000313" key="10">
    <source>
        <dbReference type="EMBL" id="MCU6704843.1"/>
    </source>
</evidence>
<feature type="transmembrane region" description="Helical" evidence="9">
    <location>
        <begin position="169"/>
        <end position="196"/>
    </location>
</feature>
<feature type="transmembrane region" description="Helical" evidence="9">
    <location>
        <begin position="20"/>
        <end position="40"/>
    </location>
</feature>